<evidence type="ECO:0000313" key="3">
    <source>
        <dbReference type="Proteomes" id="UP000366872"/>
    </source>
</evidence>
<keyword evidence="1" id="KW-0732">Signal</keyword>
<keyword evidence="3" id="KW-1185">Reference proteome</keyword>
<gene>
    <name evidence="2" type="primary">bmaC_3</name>
    <name evidence="2" type="ORF">PDESU_04263</name>
</gene>
<name>A0A6C2U6H5_PONDE</name>
<organism evidence="2 3">
    <name type="scientific">Pontiella desulfatans</name>
    <dbReference type="NCBI Taxonomy" id="2750659"/>
    <lineage>
        <taxon>Bacteria</taxon>
        <taxon>Pseudomonadati</taxon>
        <taxon>Kiritimatiellota</taxon>
        <taxon>Kiritimatiellia</taxon>
        <taxon>Kiritimatiellales</taxon>
        <taxon>Pontiellaceae</taxon>
        <taxon>Pontiella</taxon>
    </lineage>
</organism>
<dbReference type="EMBL" id="CAAHFG010000002">
    <property type="protein sequence ID" value="VGO15678.1"/>
    <property type="molecule type" value="Genomic_DNA"/>
</dbReference>
<feature type="chain" id="PRO_5025350116" evidence="1">
    <location>
        <begin position="25"/>
        <end position="799"/>
    </location>
</feature>
<protein>
    <submittedName>
        <fullName evidence="2">Adhesin BmaC autotransporter</fullName>
    </submittedName>
</protein>
<feature type="signal peptide" evidence="1">
    <location>
        <begin position="1"/>
        <end position="24"/>
    </location>
</feature>
<proteinExistence type="predicted"/>
<accession>A0A6C2U6H5</accession>
<evidence type="ECO:0000313" key="2">
    <source>
        <dbReference type="EMBL" id="VGO15678.1"/>
    </source>
</evidence>
<sequence>MRNEMKAFACVATVALLGASLAQAQLTWDVVPGTVGIGDNAIAHSNGVWDATSGNWTADGGTNNVLWISGADAVFGNNESNTAVTIDIPDAGVTVGDLTLEPGGGKVSLQAINDNIGAITVNPGGATWDTGGREIEIVGLNTSNDTRVIMTPGDTLTVVGGGTFDAGERQQNANWVATGATNDIQDGVTVRGCVNNVGQFDMIKLEGGTTYIHERNSGQTYNNDWELGAGIVSFDNRFTRPYVINGVISGPGTLLVKDLGGTGQDSRLQLNQTNTFTGGIIVDSSNNLARLSISGDHQLGAVPATFDPDNIVLRNGGMMKLTTVTLNLNRGITLENGVGGVILNSAPSTIGSPITGPGSFRVGWDGDSSGNAVILTTNNTYEGETNPRRGTIQLGIENALPTTTVLSIGGSAGASVLEMNGFNQTIGGLTTTGGNTRQIENNSATSVTLTINVASSNTYDYAANFADVGDIALVKEGAGVQRLSRSGGYSKNPVSLTINGGELEQSGTAFAVPITVNSGGTLGGIGTTLSNVVVMSGGSISPGNNDGWNSVKIEGANLDLSDMIDDNAGGLQIGFGAAFDSIIVSTNASGLGGTLDMDGPTGSDLGFSDFTFTDQDGVASGVYPILVAQSIVGTLDATDLGGDVGDLGATGMLSLSNNTVWLTIDGVDTSEYGQWASTFDLPKGSDLVDTDDDGYNNFQEFAFGGDPTNDLVVGMVPVAGTLDDGSTNWLTMVYGERTNDNPGVTYTVETVDDLVFGTWTNDVTFLGYGDTVDGITPVTNAIPIDNTKDFLGVFLEKQE</sequence>
<dbReference type="Proteomes" id="UP000366872">
    <property type="component" value="Unassembled WGS sequence"/>
</dbReference>
<evidence type="ECO:0000256" key="1">
    <source>
        <dbReference type="SAM" id="SignalP"/>
    </source>
</evidence>
<dbReference type="AlphaFoldDB" id="A0A6C2U6H5"/>
<reference evidence="2 3" key="1">
    <citation type="submission" date="2019-04" db="EMBL/GenBank/DDBJ databases">
        <authorList>
            <person name="Van Vliet M D."/>
        </authorList>
    </citation>
    <scope>NUCLEOTIDE SEQUENCE [LARGE SCALE GENOMIC DNA]</scope>
    <source>
        <strain evidence="2 3">F1</strain>
    </source>
</reference>